<reference evidence="1 2" key="1">
    <citation type="journal article" date="2018" name="Mol. Biol. Evol.">
        <title>Broad Genomic Sampling Reveals a Smut Pathogenic Ancestry of the Fungal Clade Ustilaginomycotina.</title>
        <authorList>
            <person name="Kijpornyongpan T."/>
            <person name="Mondo S.J."/>
            <person name="Barry K."/>
            <person name="Sandor L."/>
            <person name="Lee J."/>
            <person name="Lipzen A."/>
            <person name="Pangilinan J."/>
            <person name="LaButti K."/>
            <person name="Hainaut M."/>
            <person name="Henrissat B."/>
            <person name="Grigoriev I.V."/>
            <person name="Spatafora J.W."/>
            <person name="Aime M.C."/>
        </authorList>
    </citation>
    <scope>NUCLEOTIDE SEQUENCE [LARGE SCALE GENOMIC DNA]</scope>
    <source>
        <strain evidence="1 2">SA 807</strain>
    </source>
</reference>
<name>A0ACD0P7D3_9BASI</name>
<gene>
    <name evidence="1" type="ORF">IE53DRAFT_89998</name>
</gene>
<protein>
    <submittedName>
        <fullName evidence="1">Uncharacterized protein</fullName>
    </submittedName>
</protein>
<evidence type="ECO:0000313" key="2">
    <source>
        <dbReference type="Proteomes" id="UP000245626"/>
    </source>
</evidence>
<dbReference type="Proteomes" id="UP000245626">
    <property type="component" value="Unassembled WGS sequence"/>
</dbReference>
<organism evidence="1 2">
    <name type="scientific">Violaceomyces palustris</name>
    <dbReference type="NCBI Taxonomy" id="1673888"/>
    <lineage>
        <taxon>Eukaryota</taxon>
        <taxon>Fungi</taxon>
        <taxon>Dikarya</taxon>
        <taxon>Basidiomycota</taxon>
        <taxon>Ustilaginomycotina</taxon>
        <taxon>Ustilaginomycetes</taxon>
        <taxon>Violaceomycetales</taxon>
        <taxon>Violaceomycetaceae</taxon>
        <taxon>Violaceomyces</taxon>
    </lineage>
</organism>
<evidence type="ECO:0000313" key="1">
    <source>
        <dbReference type="EMBL" id="PWN53859.1"/>
    </source>
</evidence>
<dbReference type="EMBL" id="KZ819706">
    <property type="protein sequence ID" value="PWN53859.1"/>
    <property type="molecule type" value="Genomic_DNA"/>
</dbReference>
<keyword evidence="2" id="KW-1185">Reference proteome</keyword>
<accession>A0ACD0P7D3</accession>
<sequence>MADSVSVLLTSFSPLNSTLSLRLPLHTTAYDILRGLAYGLTSSSSSRNADQRQLEMVGRMMLLHNGKVLDPSTRLGWLASPSSSTYLSLQVLVRLPGGKGGFGSMLRAQGGKMSSGGKNANTDSCRDLNGRRLSTMKEAKKLAAYLEAEPARRAALSEAQAKKYAKLERMLGRAPKDAKDFEEAALKLDEAGDRLGSGSPEAEGSRGSGSGGDRGAGPSTTAQIGNNHIGKRKERLEDNEYLEQSREIVENVRSAVATAMMKKKKKKATNKAIPSPKNPINPTRNEAEKVTASN</sequence>
<proteinExistence type="predicted"/>